<dbReference type="Proteomes" id="UP000199032">
    <property type="component" value="Unassembled WGS sequence"/>
</dbReference>
<sequence>MWVNTPINNAWLGNQRQRSLPVQGHPKNKHPTVSGLFCATTVKRRYWKNLGRLGKAALRQFVMAVGPPWCWSMTVLSMFNIVSSLQHLMHPTTAKRFLIPVSSGGFRLLHHCHGFWISFSVPTLRLLILGLLLSYLSSGTPSALALEKYGRPLPSINDSNGREAEESLFAGYFLTGVFASNPSFAARPDNTGLVGLRHMLHLETDLYKQYLTFYTDQNFFSDRTNGWIELSEWDGTYAFTGVLGHVNWRLQYERDAPIDRKGVTQEYADGLVTAKFQAVQDFPWWQRRFPHQNLTAYAGAGWLFHNRNYFARPDNTGRALFRYVAHADLDLYKNKIVLYGDVNMFTDRDAGNQASPTELDWIIGLAVRWRNMEFAVYHEQDQPLDRAGLVQKYLALQLRFSFDISKQDLGIGLAQPTSGDQ</sequence>
<reference evidence="1 2" key="1">
    <citation type="submission" date="2015-10" db="EMBL/GenBank/DDBJ databases">
        <authorList>
            <person name="Gilbert D.G."/>
        </authorList>
    </citation>
    <scope>NUCLEOTIDE SEQUENCE [LARGE SCALE GENOMIC DNA]</scope>
    <source>
        <strain evidence="1">COMA1</strain>
    </source>
</reference>
<dbReference type="EMBL" id="CZQA01000014">
    <property type="protein sequence ID" value="CUS39467.1"/>
    <property type="molecule type" value="Genomic_DNA"/>
</dbReference>
<protein>
    <submittedName>
        <fullName evidence="1">Uncharacterized protein</fullName>
    </submittedName>
</protein>
<evidence type="ECO:0000313" key="2">
    <source>
        <dbReference type="Proteomes" id="UP000199032"/>
    </source>
</evidence>
<dbReference type="AlphaFoldDB" id="A0A0S4LTZ7"/>
<evidence type="ECO:0000313" key="1">
    <source>
        <dbReference type="EMBL" id="CUS39467.1"/>
    </source>
</evidence>
<name>A0A0S4LTZ7_9BACT</name>
<dbReference type="STRING" id="1742972.COMA1_80040"/>
<proteinExistence type="predicted"/>
<accession>A0A0S4LTZ7</accession>
<organism evidence="1 2">
    <name type="scientific">Candidatus Nitrospira nitrosa</name>
    <dbReference type="NCBI Taxonomy" id="1742972"/>
    <lineage>
        <taxon>Bacteria</taxon>
        <taxon>Pseudomonadati</taxon>
        <taxon>Nitrospirota</taxon>
        <taxon>Nitrospiria</taxon>
        <taxon>Nitrospirales</taxon>
        <taxon>Nitrospiraceae</taxon>
        <taxon>Nitrospira</taxon>
    </lineage>
</organism>
<keyword evidence="2" id="KW-1185">Reference proteome</keyword>
<gene>
    <name evidence="1" type="ORF">COMA1_80040</name>
</gene>